<protein>
    <recommendedName>
        <fullName evidence="3">Pleckstrin homology domain-containing protein</fullName>
    </recommendedName>
</protein>
<evidence type="ECO:0000256" key="2">
    <source>
        <dbReference type="SAM" id="MobiDB-lite"/>
    </source>
</evidence>
<proteinExistence type="inferred from homology"/>
<organism evidence="4 5">
    <name type="scientific">Rotaria sordida</name>
    <dbReference type="NCBI Taxonomy" id="392033"/>
    <lineage>
        <taxon>Eukaryota</taxon>
        <taxon>Metazoa</taxon>
        <taxon>Spiralia</taxon>
        <taxon>Gnathifera</taxon>
        <taxon>Rotifera</taxon>
        <taxon>Eurotatoria</taxon>
        <taxon>Bdelloidea</taxon>
        <taxon>Philodinida</taxon>
        <taxon>Philodinidae</taxon>
        <taxon>Rotaria</taxon>
    </lineage>
</organism>
<feature type="compositionally biased region" description="Polar residues" evidence="2">
    <location>
        <begin position="937"/>
        <end position="953"/>
    </location>
</feature>
<feature type="domain" description="Pleckstrin homology" evidence="3">
    <location>
        <begin position="102"/>
        <end position="186"/>
    </location>
</feature>
<dbReference type="EMBL" id="CAJOBD010000034">
    <property type="protein sequence ID" value="CAF3545928.1"/>
    <property type="molecule type" value="Genomic_DNA"/>
</dbReference>
<dbReference type="InterPro" id="IPR037239">
    <property type="entry name" value="OSBP_sf"/>
</dbReference>
<dbReference type="Gene3D" id="2.30.29.30">
    <property type="entry name" value="Pleckstrin-homology domain (PH domain)/Phosphotyrosine-binding domain (PTB)"/>
    <property type="match status" value="1"/>
</dbReference>
<gene>
    <name evidence="4" type="ORF">JBS370_LOCUS1099</name>
</gene>
<feature type="compositionally biased region" description="Basic and acidic residues" evidence="2">
    <location>
        <begin position="913"/>
        <end position="936"/>
    </location>
</feature>
<feature type="compositionally biased region" description="Basic and acidic residues" evidence="2">
    <location>
        <begin position="388"/>
        <end position="397"/>
    </location>
</feature>
<feature type="region of interest" description="Disordered" evidence="2">
    <location>
        <begin position="878"/>
        <end position="953"/>
    </location>
</feature>
<feature type="region of interest" description="Disordered" evidence="2">
    <location>
        <begin position="699"/>
        <end position="736"/>
    </location>
</feature>
<sequence length="953" mass="109945">MQNSTPLLTIYDSFVRPFKRRTPLKSSVPTTPDEDEDVDEQVITDSDNGDESDDDMPGGTTDRSIATPGQKRPKQRKTCISELLPIVLNDDASKSMITLSNYLMKKRKWPYRGWHKRFFQLDKGYMIYGKSEQDIKRGRINGKCDIGLCIVTFIRDSQRINIDETNHVYHIKIKEKKIFEQWLEQIAIHRKYRQELLERQSSFVQNAVKENNDENNLTNTAVPSTDTIFYNDFANIQVQLSNLSDILERIKINANSTTTTPSLTSKSTDGTRTSGHTPSASIGSINSFSLIDLQRQDYYDVAKKVFDNLNNLYKQLSVVALEQQKQLNNPSMRDNDNIYHSMSPTTPVSRQGSIFYDALEAHSALMLNDDKDELGKLSDSESLSSGEDESHVSEMDRQISVLPQLKPPKMKWRRSSLPVGAPDTSNVGLWNIMRKAIGKDLSRIAMPIILNEPLGLLQKLCEEMEYSDLLDRASQTDEPHLRLIYVVAFIVSTYSSYHYRTGRKNFNPLLGETYECIREDKGWKFIAEQVSHHPPISVCTCDSPNFTFFQTLQAKIKFWGKSMEIFPESLNILTFKKYNETITWNKCTMCIHNVLSSDRWIDHYGDVLVESSLGIKARISFLQSDYRTRLNNVAGDVEDVNGRLVHKIFGRWHEELYWGNDKTAKCIWRQSAVPENSKKYYGFTRFAIELNELDDDLRQQLPPTDTRFRPDQRLLEAGQIEPAEKEKARIEAAQRSRSASSFSPQWFKQDGDSYTLIRDEDPSHYYWKKREEHWTGVEFTQLCVTYDEEHVNNKRSDRSRSPVSSHSSYGITNESYKNKKQSYSNGYSQSSSSKSNGFVPDEETKKFYDKPSSNDTGFWTSEDYTFRDMLAKDVRDEIEDDIASKDSDDESEEDPELAEYADRADLDDDNDDEQKKTMVERIIPFKKDDEKKKDIKLNQTITNQKTSSSSSRQ</sequence>
<feature type="region of interest" description="Disordered" evidence="2">
    <location>
        <begin position="376"/>
        <end position="397"/>
    </location>
</feature>
<name>A0A818JSN1_9BILA</name>
<evidence type="ECO:0000256" key="1">
    <source>
        <dbReference type="ARBA" id="ARBA00008842"/>
    </source>
</evidence>
<comment type="similarity">
    <text evidence="1">Belongs to the OSBP family.</text>
</comment>
<feature type="compositionally biased region" description="Low complexity" evidence="2">
    <location>
        <begin position="821"/>
        <end position="837"/>
    </location>
</feature>
<dbReference type="GO" id="GO:0120009">
    <property type="term" value="P:intermembrane lipid transfer"/>
    <property type="evidence" value="ECO:0007669"/>
    <property type="project" value="UniProtKB-ARBA"/>
</dbReference>
<dbReference type="Pfam" id="PF15409">
    <property type="entry name" value="PH_8"/>
    <property type="match status" value="1"/>
</dbReference>
<evidence type="ECO:0000313" key="5">
    <source>
        <dbReference type="Proteomes" id="UP000663836"/>
    </source>
</evidence>
<evidence type="ECO:0000313" key="4">
    <source>
        <dbReference type="EMBL" id="CAF3545928.1"/>
    </source>
</evidence>
<comment type="caution">
    <text evidence="4">The sequence shown here is derived from an EMBL/GenBank/DDBJ whole genome shotgun (WGS) entry which is preliminary data.</text>
</comment>
<feature type="compositionally biased region" description="Low complexity" evidence="2">
    <location>
        <begin position="257"/>
        <end position="268"/>
    </location>
</feature>
<dbReference type="FunFam" id="2.40.160.120:FF:000001">
    <property type="entry name" value="Oxysterol-binding protein"/>
    <property type="match status" value="1"/>
</dbReference>
<dbReference type="GO" id="GO:0005886">
    <property type="term" value="C:plasma membrane"/>
    <property type="evidence" value="ECO:0007669"/>
    <property type="project" value="TreeGrafter"/>
</dbReference>
<dbReference type="InterPro" id="IPR041680">
    <property type="entry name" value="PH_8"/>
</dbReference>
<dbReference type="AlphaFoldDB" id="A0A818JSN1"/>
<feature type="compositionally biased region" description="Acidic residues" evidence="2">
    <location>
        <begin position="878"/>
        <end position="912"/>
    </location>
</feature>
<feature type="compositionally biased region" description="Basic and acidic residues" evidence="2">
    <location>
        <begin position="791"/>
        <end position="800"/>
    </location>
</feature>
<dbReference type="PANTHER" id="PTHR10972">
    <property type="entry name" value="OXYSTEROL-BINDING PROTEIN-RELATED"/>
    <property type="match status" value="1"/>
</dbReference>
<feature type="region of interest" description="Disordered" evidence="2">
    <location>
        <begin position="21"/>
        <end position="76"/>
    </location>
</feature>
<feature type="compositionally biased region" description="Polar residues" evidence="2">
    <location>
        <begin position="270"/>
        <end position="279"/>
    </location>
</feature>
<dbReference type="GO" id="GO:0015485">
    <property type="term" value="F:cholesterol binding"/>
    <property type="evidence" value="ECO:0007669"/>
    <property type="project" value="TreeGrafter"/>
</dbReference>
<dbReference type="SUPFAM" id="SSF144000">
    <property type="entry name" value="Oxysterol-binding protein-like"/>
    <property type="match status" value="1"/>
</dbReference>
<dbReference type="SUPFAM" id="SSF50729">
    <property type="entry name" value="PH domain-like"/>
    <property type="match status" value="1"/>
</dbReference>
<dbReference type="PANTHER" id="PTHR10972:SF203">
    <property type="entry name" value="OXYSTEROL-BINDING PROTEIN HOMOLOG 3"/>
    <property type="match status" value="1"/>
</dbReference>
<dbReference type="Gene3D" id="2.40.160.120">
    <property type="match status" value="1"/>
</dbReference>
<feature type="compositionally biased region" description="Acidic residues" evidence="2">
    <location>
        <begin position="32"/>
        <end position="56"/>
    </location>
</feature>
<feature type="region of interest" description="Disordered" evidence="2">
    <location>
        <begin position="791"/>
        <end position="852"/>
    </location>
</feature>
<dbReference type="GO" id="GO:0005829">
    <property type="term" value="C:cytosol"/>
    <property type="evidence" value="ECO:0007669"/>
    <property type="project" value="TreeGrafter"/>
</dbReference>
<accession>A0A818JSN1</accession>
<feature type="compositionally biased region" description="Basic and acidic residues" evidence="2">
    <location>
        <begin position="722"/>
        <end position="734"/>
    </location>
</feature>
<feature type="region of interest" description="Disordered" evidence="2">
    <location>
        <begin position="257"/>
        <end position="279"/>
    </location>
</feature>
<reference evidence="4" key="1">
    <citation type="submission" date="2021-02" db="EMBL/GenBank/DDBJ databases">
        <authorList>
            <person name="Nowell W R."/>
        </authorList>
    </citation>
    <scope>NUCLEOTIDE SEQUENCE</scope>
</reference>
<dbReference type="Proteomes" id="UP000663836">
    <property type="component" value="Unassembled WGS sequence"/>
</dbReference>
<evidence type="ECO:0000259" key="3">
    <source>
        <dbReference type="Pfam" id="PF15409"/>
    </source>
</evidence>
<dbReference type="InterPro" id="IPR011993">
    <property type="entry name" value="PH-like_dom_sf"/>
</dbReference>
<dbReference type="InterPro" id="IPR000648">
    <property type="entry name" value="Oxysterol-bd"/>
</dbReference>
<dbReference type="Pfam" id="PF01237">
    <property type="entry name" value="Oxysterol_BP"/>
    <property type="match status" value="1"/>
</dbReference>
<dbReference type="GO" id="GO:0097038">
    <property type="term" value="C:perinuclear endoplasmic reticulum"/>
    <property type="evidence" value="ECO:0007669"/>
    <property type="project" value="TreeGrafter"/>
</dbReference>